<evidence type="ECO:0000313" key="1">
    <source>
        <dbReference type="EMBL" id="ECX6033863.1"/>
    </source>
</evidence>
<dbReference type="EMBL" id="AAKZQX010000019">
    <property type="protein sequence ID" value="ECX6033863.1"/>
    <property type="molecule type" value="Genomic_DNA"/>
</dbReference>
<name>A0A619AFT6_SALET</name>
<reference evidence="1" key="1">
    <citation type="submission" date="2018-07" db="EMBL/GenBank/DDBJ databases">
        <authorList>
            <consortium name="PulseNet: The National Subtyping Network for Foodborne Disease Surveillance"/>
            <person name="Tarr C.L."/>
            <person name="Trees E."/>
            <person name="Katz L.S."/>
            <person name="Carleton-Romer H.A."/>
            <person name="Stroika S."/>
            <person name="Kucerova Z."/>
            <person name="Roache K.F."/>
            <person name="Sabol A.L."/>
            <person name="Besser J."/>
            <person name="Gerner-Smidt P."/>
        </authorList>
    </citation>
    <scope>NUCLEOTIDE SEQUENCE</scope>
    <source>
        <strain evidence="1">PNUSAS001246</strain>
    </source>
</reference>
<protein>
    <submittedName>
        <fullName evidence="1">Uncharacterized protein</fullName>
    </submittedName>
</protein>
<sequence>MNNYEKQFRGVLPTLKFYPNTYHYYIAAAKKMYKLNIDAVKVYCSLESPQYEDGINIYKDLWYFRDFCRDLMNLDCQHGFYKPSQVDIRRLLAWLDGTTYLYKTLADKIDGLEAW</sequence>
<proteinExistence type="predicted"/>
<accession>A0A619AFT6</accession>
<comment type="caution">
    <text evidence="1">The sequence shown here is derived from an EMBL/GenBank/DDBJ whole genome shotgun (WGS) entry which is preliminary data.</text>
</comment>
<gene>
    <name evidence="1" type="ORF">ATT75_13955</name>
</gene>
<dbReference type="AlphaFoldDB" id="A0A619AFT6"/>
<organism evidence="1">
    <name type="scientific">Salmonella enterica subsp. enterica serovar Panama</name>
    <dbReference type="NCBI Taxonomy" id="29472"/>
    <lineage>
        <taxon>Bacteria</taxon>
        <taxon>Pseudomonadati</taxon>
        <taxon>Pseudomonadota</taxon>
        <taxon>Gammaproteobacteria</taxon>
        <taxon>Enterobacterales</taxon>
        <taxon>Enterobacteriaceae</taxon>
        <taxon>Salmonella</taxon>
    </lineage>
</organism>